<evidence type="ECO:0000256" key="2">
    <source>
        <dbReference type="SAM" id="SignalP"/>
    </source>
</evidence>
<keyword evidence="2" id="KW-0732">Signal</keyword>
<reference evidence="3 4" key="1">
    <citation type="submission" date="2024-10" db="EMBL/GenBank/DDBJ databases">
        <title>Updated reference genomes for cyclostephanoid diatoms.</title>
        <authorList>
            <person name="Roberts W.R."/>
            <person name="Alverson A.J."/>
        </authorList>
    </citation>
    <scope>NUCLEOTIDE SEQUENCE [LARGE SCALE GENOMIC DNA]</scope>
    <source>
        <strain evidence="3 4">AJA232-27</strain>
    </source>
</reference>
<keyword evidence="4" id="KW-1185">Reference proteome</keyword>
<gene>
    <name evidence="3" type="ORF">ACHAWU_008673</name>
</gene>
<evidence type="ECO:0000256" key="1">
    <source>
        <dbReference type="SAM" id="MobiDB-lite"/>
    </source>
</evidence>
<evidence type="ECO:0000313" key="4">
    <source>
        <dbReference type="Proteomes" id="UP001530293"/>
    </source>
</evidence>
<dbReference type="EMBL" id="JALLBG020000214">
    <property type="protein sequence ID" value="KAL3759064.1"/>
    <property type="molecule type" value="Genomic_DNA"/>
</dbReference>
<feature type="signal peptide" evidence="2">
    <location>
        <begin position="1"/>
        <end position="23"/>
    </location>
</feature>
<name>A0ABD3M4Z9_9STRA</name>
<proteinExistence type="predicted"/>
<feature type="chain" id="PRO_5044849219" evidence="2">
    <location>
        <begin position="24"/>
        <end position="283"/>
    </location>
</feature>
<accession>A0ABD3M4Z9</accession>
<evidence type="ECO:0000313" key="3">
    <source>
        <dbReference type="EMBL" id="KAL3759064.1"/>
    </source>
</evidence>
<dbReference type="Proteomes" id="UP001530293">
    <property type="component" value="Unassembled WGS sequence"/>
</dbReference>
<feature type="region of interest" description="Disordered" evidence="1">
    <location>
        <begin position="134"/>
        <end position="157"/>
    </location>
</feature>
<comment type="caution">
    <text evidence="3">The sequence shown here is derived from an EMBL/GenBank/DDBJ whole genome shotgun (WGS) entry which is preliminary data.</text>
</comment>
<organism evidence="3 4">
    <name type="scientific">Discostella pseudostelligera</name>
    <dbReference type="NCBI Taxonomy" id="259834"/>
    <lineage>
        <taxon>Eukaryota</taxon>
        <taxon>Sar</taxon>
        <taxon>Stramenopiles</taxon>
        <taxon>Ochrophyta</taxon>
        <taxon>Bacillariophyta</taxon>
        <taxon>Coscinodiscophyceae</taxon>
        <taxon>Thalassiosirophycidae</taxon>
        <taxon>Stephanodiscales</taxon>
        <taxon>Stephanodiscaceae</taxon>
        <taxon>Discostella</taxon>
    </lineage>
</organism>
<protein>
    <submittedName>
        <fullName evidence="3">Uncharacterized protein</fullName>
    </submittedName>
</protein>
<sequence>MVDIIRSLKAICLFISIVALAIGEVSPFVATPRPSYAYYRLAEYHLSTPTAPILHAKKTTKTSSAGGGFGGSSTKSAGAAKTTTVAADKYALETQWDTFASITNLDITPQGNPDDEDYKHFIVADVFVRVGPCSSSSNGDVGIDDTSSSGGSGGSTGWYRTGKVVSSGETTIQQSLALQRSLILWTAVHMWPQLAAKGNEGAKRLEVGFHRPTLTMAEATDAALDDDEAEDVIIPERVPVRDVSIKDVGFRPDFNPPGFTYKRRERAAMKKKKSALEEIAEAS</sequence>
<dbReference type="AlphaFoldDB" id="A0ABD3M4Z9"/>